<dbReference type="AlphaFoldDB" id="A0AAV0G7P9"/>
<dbReference type="EMBL" id="CAMAPF010001057">
    <property type="protein sequence ID" value="CAH9144009.1"/>
    <property type="molecule type" value="Genomic_DNA"/>
</dbReference>
<evidence type="ECO:0000313" key="3">
    <source>
        <dbReference type="Proteomes" id="UP001152523"/>
    </source>
</evidence>
<evidence type="ECO:0000313" key="1">
    <source>
        <dbReference type="EMBL" id="CAH9116267.1"/>
    </source>
</evidence>
<gene>
    <name evidence="1" type="ORF">CEPIT_LOCUS21436</name>
    <name evidence="2" type="ORF">CEPIT_LOCUS41111</name>
</gene>
<sequence length="138" mass="15408">MNLTTVLLAANSKHEDLQRQTEDAQRQVSPGSAVGDKVEACFNLHTARHEANRKSLSKLKSKYDHLEVLSKDAGYQAVATFKASPGFSELVTSTIKAQHLELGRAWLRTKERQDWHDEEVLSLSDVASMTYRGCCMTS</sequence>
<comment type="caution">
    <text evidence="2">The sequence shown here is derived from an EMBL/GenBank/DDBJ whole genome shotgun (WGS) entry which is preliminary data.</text>
</comment>
<dbReference type="EMBL" id="CAMAPF010000270">
    <property type="protein sequence ID" value="CAH9116267.1"/>
    <property type="molecule type" value="Genomic_DNA"/>
</dbReference>
<protein>
    <submittedName>
        <fullName evidence="2">Uncharacterized protein</fullName>
    </submittedName>
</protein>
<keyword evidence="3" id="KW-1185">Reference proteome</keyword>
<accession>A0AAV0G7P9</accession>
<reference evidence="2" key="1">
    <citation type="submission" date="2022-07" db="EMBL/GenBank/DDBJ databases">
        <authorList>
            <person name="Macas J."/>
            <person name="Novak P."/>
            <person name="Neumann P."/>
        </authorList>
    </citation>
    <scope>NUCLEOTIDE SEQUENCE</scope>
</reference>
<proteinExistence type="predicted"/>
<name>A0AAV0G7P9_9ASTE</name>
<dbReference type="Proteomes" id="UP001152523">
    <property type="component" value="Unassembled WGS sequence"/>
</dbReference>
<organism evidence="2 3">
    <name type="scientific">Cuscuta epithymum</name>
    <dbReference type="NCBI Taxonomy" id="186058"/>
    <lineage>
        <taxon>Eukaryota</taxon>
        <taxon>Viridiplantae</taxon>
        <taxon>Streptophyta</taxon>
        <taxon>Embryophyta</taxon>
        <taxon>Tracheophyta</taxon>
        <taxon>Spermatophyta</taxon>
        <taxon>Magnoliopsida</taxon>
        <taxon>eudicotyledons</taxon>
        <taxon>Gunneridae</taxon>
        <taxon>Pentapetalae</taxon>
        <taxon>asterids</taxon>
        <taxon>lamiids</taxon>
        <taxon>Solanales</taxon>
        <taxon>Convolvulaceae</taxon>
        <taxon>Cuscuteae</taxon>
        <taxon>Cuscuta</taxon>
        <taxon>Cuscuta subgen. Cuscuta</taxon>
    </lineage>
</organism>
<evidence type="ECO:0000313" key="2">
    <source>
        <dbReference type="EMBL" id="CAH9144009.1"/>
    </source>
</evidence>